<keyword evidence="3" id="KW-1185">Reference proteome</keyword>
<accession>A0ABV1RMU9</accession>
<dbReference type="CDD" id="cd07302">
    <property type="entry name" value="CHD"/>
    <property type="match status" value="1"/>
</dbReference>
<protein>
    <submittedName>
        <fullName evidence="2">Adenylate/guanylate cyclase domain-containing protein</fullName>
        <ecNumber evidence="2">4.6.1.-</ecNumber>
    </submittedName>
</protein>
<dbReference type="Gene3D" id="3.30.70.1230">
    <property type="entry name" value="Nucleotide cyclase"/>
    <property type="match status" value="1"/>
</dbReference>
<evidence type="ECO:0000313" key="3">
    <source>
        <dbReference type="Proteomes" id="UP001467690"/>
    </source>
</evidence>
<dbReference type="RefSeq" id="WP_350403277.1">
    <property type="nucleotide sequence ID" value="NZ_JBELOE010000287.1"/>
</dbReference>
<sequence length="198" mass="22575">MQKFEKLLTEYFAATDKTIQKQAEDKLWQLYGTTGAVLIMDMSGFSLVTQKYGIVYYLSMIYRMQQITRPTVEKHNGTIVKFVADNVFARFDEPAQAIDAVIEINNLLDKENQKTPDLWDIQVAAGIDYGNFLLTDDDDYFGDVVNKASKLGEDIARGGEILVTQDAMNRVENSADYKREHLEFTVSGIKLNTYSIHY</sequence>
<keyword evidence="2" id="KW-0456">Lyase</keyword>
<dbReference type="InterPro" id="IPR029787">
    <property type="entry name" value="Nucleotide_cyclase"/>
</dbReference>
<dbReference type="EMBL" id="JBELOE010000287">
    <property type="protein sequence ID" value="MER2494274.1"/>
    <property type="molecule type" value="Genomic_DNA"/>
</dbReference>
<dbReference type="EC" id="4.6.1.-" evidence="2"/>
<comment type="caution">
    <text evidence="2">The sequence shown here is derived from an EMBL/GenBank/DDBJ whole genome shotgun (WGS) entry which is preliminary data.</text>
</comment>
<evidence type="ECO:0000259" key="1">
    <source>
        <dbReference type="PROSITE" id="PS50125"/>
    </source>
</evidence>
<feature type="domain" description="Guanylate cyclase" evidence="1">
    <location>
        <begin position="36"/>
        <end position="152"/>
    </location>
</feature>
<gene>
    <name evidence="2" type="ORF">ABS311_20570</name>
</gene>
<organism evidence="2 3">
    <name type="scientific">Catenovulum sediminis</name>
    <dbReference type="NCBI Taxonomy" id="1740262"/>
    <lineage>
        <taxon>Bacteria</taxon>
        <taxon>Pseudomonadati</taxon>
        <taxon>Pseudomonadota</taxon>
        <taxon>Gammaproteobacteria</taxon>
        <taxon>Alteromonadales</taxon>
        <taxon>Alteromonadaceae</taxon>
        <taxon>Catenovulum</taxon>
    </lineage>
</organism>
<reference evidence="2 3" key="1">
    <citation type="submission" date="2024-06" db="EMBL/GenBank/DDBJ databases">
        <authorList>
            <person name="Chen R.Y."/>
        </authorList>
    </citation>
    <scope>NUCLEOTIDE SEQUENCE [LARGE SCALE GENOMIC DNA]</scope>
    <source>
        <strain evidence="2 3">D2</strain>
    </source>
</reference>
<proteinExistence type="predicted"/>
<dbReference type="SUPFAM" id="SSF55073">
    <property type="entry name" value="Nucleotide cyclase"/>
    <property type="match status" value="1"/>
</dbReference>
<dbReference type="InterPro" id="IPR001054">
    <property type="entry name" value="A/G_cyclase"/>
</dbReference>
<dbReference type="GO" id="GO:0016829">
    <property type="term" value="F:lyase activity"/>
    <property type="evidence" value="ECO:0007669"/>
    <property type="project" value="UniProtKB-KW"/>
</dbReference>
<name>A0ABV1RMU9_9ALTE</name>
<dbReference type="PROSITE" id="PS50125">
    <property type="entry name" value="GUANYLATE_CYCLASE_2"/>
    <property type="match status" value="1"/>
</dbReference>
<dbReference type="Proteomes" id="UP001467690">
    <property type="component" value="Unassembled WGS sequence"/>
</dbReference>
<evidence type="ECO:0000313" key="2">
    <source>
        <dbReference type="EMBL" id="MER2494274.1"/>
    </source>
</evidence>